<dbReference type="PANTHER" id="PTHR42047">
    <property type="entry name" value="PROTEIN, PUTATIVE (AFU_ORTHOLOGUE AFUA_6G03560)-RELATED"/>
    <property type="match status" value="1"/>
</dbReference>
<accession>A0A1Y1Z1E7</accession>
<dbReference type="OrthoDB" id="5430620at2759"/>
<organism evidence="2 3">
    <name type="scientific">Clohesyomyces aquaticus</name>
    <dbReference type="NCBI Taxonomy" id="1231657"/>
    <lineage>
        <taxon>Eukaryota</taxon>
        <taxon>Fungi</taxon>
        <taxon>Dikarya</taxon>
        <taxon>Ascomycota</taxon>
        <taxon>Pezizomycotina</taxon>
        <taxon>Dothideomycetes</taxon>
        <taxon>Pleosporomycetidae</taxon>
        <taxon>Pleosporales</taxon>
        <taxon>Lindgomycetaceae</taxon>
        <taxon>Clohesyomyces</taxon>
    </lineage>
</organism>
<reference evidence="2 3" key="1">
    <citation type="submission" date="2016-07" db="EMBL/GenBank/DDBJ databases">
        <title>Pervasive Adenine N6-methylation of Active Genes in Fungi.</title>
        <authorList>
            <consortium name="DOE Joint Genome Institute"/>
            <person name="Mondo S.J."/>
            <person name="Dannebaum R.O."/>
            <person name="Kuo R.C."/>
            <person name="Labutti K."/>
            <person name="Haridas S."/>
            <person name="Kuo A."/>
            <person name="Salamov A."/>
            <person name="Ahrendt S.R."/>
            <person name="Lipzen A."/>
            <person name="Sullivan W."/>
            <person name="Andreopoulos W.B."/>
            <person name="Clum A."/>
            <person name="Lindquist E."/>
            <person name="Daum C."/>
            <person name="Ramamoorthy G.K."/>
            <person name="Gryganskyi A."/>
            <person name="Culley D."/>
            <person name="Magnuson J.K."/>
            <person name="James T.Y."/>
            <person name="O'Malley M.A."/>
            <person name="Stajich J.E."/>
            <person name="Spatafora J.W."/>
            <person name="Visel A."/>
            <person name="Grigoriev I.V."/>
        </authorList>
    </citation>
    <scope>NUCLEOTIDE SEQUENCE [LARGE SCALE GENOMIC DNA]</scope>
    <source>
        <strain evidence="2 3">CBS 115471</strain>
    </source>
</reference>
<evidence type="ECO:0000256" key="1">
    <source>
        <dbReference type="SAM" id="SignalP"/>
    </source>
</evidence>
<gene>
    <name evidence="2" type="ORF">BCR34DRAFT_604972</name>
</gene>
<keyword evidence="3" id="KW-1185">Reference proteome</keyword>
<proteinExistence type="predicted"/>
<evidence type="ECO:0000313" key="3">
    <source>
        <dbReference type="Proteomes" id="UP000193144"/>
    </source>
</evidence>
<sequence length="238" mass="26810">MKHTYLFSLSPLLLTLALPHDRDHDYNHQPPNLQTLSSHFTLTIFSPQNPTLHDLKVEETYGGFGLYKATCESYCPSQVQQQGGCPNGTELAFGGETLYYPYSIVPGGQNTYILSSGLILITVQHSHFIPPDAYVGDWTWYAFPALEHEHEHEWKRNDHYPHKCDSSDPVYDCRYPSGIFTFSAPNTTVGGLAACPSQYDKNVTVVYAVTPDFKGEGCERVFGLATHEYKGEPVWAYY</sequence>
<dbReference type="EMBL" id="MCFA01000139">
    <property type="protein sequence ID" value="ORY04121.1"/>
    <property type="molecule type" value="Genomic_DNA"/>
</dbReference>
<dbReference type="InterPro" id="IPR052820">
    <property type="entry name" value="PhiA_domain"/>
</dbReference>
<dbReference type="Proteomes" id="UP000193144">
    <property type="component" value="Unassembled WGS sequence"/>
</dbReference>
<evidence type="ECO:0000313" key="2">
    <source>
        <dbReference type="EMBL" id="ORY04121.1"/>
    </source>
</evidence>
<evidence type="ECO:0008006" key="4">
    <source>
        <dbReference type="Google" id="ProtNLM"/>
    </source>
</evidence>
<name>A0A1Y1Z1E7_9PLEO</name>
<dbReference type="PANTHER" id="PTHR42047:SF1">
    <property type="entry name" value="PROTEIN, PUTATIVE (AFU_ORTHOLOGUE AFUA_6G03560)-RELATED"/>
    <property type="match status" value="1"/>
</dbReference>
<comment type="caution">
    <text evidence="2">The sequence shown here is derived from an EMBL/GenBank/DDBJ whole genome shotgun (WGS) entry which is preliminary data.</text>
</comment>
<feature type="signal peptide" evidence="1">
    <location>
        <begin position="1"/>
        <end position="17"/>
    </location>
</feature>
<keyword evidence="1" id="KW-0732">Signal</keyword>
<feature type="chain" id="PRO_5013254358" description="Ubiquitin 3 binding protein But2 C-terminal domain-domain-containing protein" evidence="1">
    <location>
        <begin position="18"/>
        <end position="238"/>
    </location>
</feature>
<dbReference type="AlphaFoldDB" id="A0A1Y1Z1E7"/>
<protein>
    <recommendedName>
        <fullName evidence="4">Ubiquitin 3 binding protein But2 C-terminal domain-domain-containing protein</fullName>
    </recommendedName>
</protein>
<dbReference type="STRING" id="1231657.A0A1Y1Z1E7"/>